<dbReference type="PANTHER" id="PTHR37316:SF1">
    <property type="entry name" value="TEICHOIC ACID GLYCEROL-PHOSPHATE PRIMASE"/>
    <property type="match status" value="1"/>
</dbReference>
<evidence type="ECO:0000313" key="7">
    <source>
        <dbReference type="EMBL" id="NMO79277.1"/>
    </source>
</evidence>
<keyword evidence="4 7" id="KW-0808">Transferase</keyword>
<dbReference type="InterPro" id="IPR051612">
    <property type="entry name" value="Teichoic_Acid_Biosynth"/>
</dbReference>
<organism evidence="7 8">
    <name type="scientific">Niallia alba</name>
    <dbReference type="NCBI Taxonomy" id="2729105"/>
    <lineage>
        <taxon>Bacteria</taxon>
        <taxon>Bacillati</taxon>
        <taxon>Bacillota</taxon>
        <taxon>Bacilli</taxon>
        <taxon>Bacillales</taxon>
        <taxon>Bacillaceae</taxon>
        <taxon>Niallia</taxon>
    </lineage>
</organism>
<dbReference type="GO" id="GO:0047355">
    <property type="term" value="F:CDP-glycerol glycerophosphotransferase activity"/>
    <property type="evidence" value="ECO:0007669"/>
    <property type="project" value="InterPro"/>
</dbReference>
<comment type="subcellular location">
    <subcellularLocation>
        <location evidence="1">Cell membrane</location>
        <topology evidence="1">Peripheral membrane protein</topology>
    </subcellularLocation>
</comment>
<sequence>MSFVENTTHLYEELKKNYPNIQCILLTDDKTHPFFKERITRDTVLHFSPKHPLSFLKGIYFLATSQVIILDNYYGFLSSITFKKSVKKLQIWHANGAIKTFGWKDLSVKDRSNKAKERFAAVYKQFDYILSGSEKMSAIFCEAFSASSCQILQMGIPRTDIFFDKEHIEKVTSFFYKKYTNLKNKKIILYAPTFRENEAELSNQIHLDLSYLKNALASEYIILVRLHPSINNQIDFSDYNGFVYNFSDYPILNDLLFITDILITDYSSIPFEFSFLQKPMIFYPYDLEEYRKTRGFWVPYHELVPGPIAFSTEDIVEIIHHSSFQLEKIADFHQEWNTYSVGSSSKNVVQTINNWLTK</sequence>
<protein>
    <submittedName>
        <fullName evidence="7">CDP-glycerol glycerophosphotransferase family protein</fullName>
    </submittedName>
</protein>
<dbReference type="InterPro" id="IPR043149">
    <property type="entry name" value="TagF_N"/>
</dbReference>
<dbReference type="Pfam" id="PF04464">
    <property type="entry name" value="Glyphos_transf"/>
    <property type="match status" value="1"/>
</dbReference>
<keyword evidence="8" id="KW-1185">Reference proteome</keyword>
<dbReference type="Gene3D" id="3.40.50.11820">
    <property type="match status" value="1"/>
</dbReference>
<dbReference type="GO" id="GO:0019350">
    <property type="term" value="P:teichoic acid biosynthetic process"/>
    <property type="evidence" value="ECO:0007669"/>
    <property type="project" value="UniProtKB-KW"/>
</dbReference>
<dbReference type="AlphaFoldDB" id="A0A7Y0PNN2"/>
<comment type="caution">
    <text evidence="7">The sequence shown here is derived from an EMBL/GenBank/DDBJ whole genome shotgun (WGS) entry which is preliminary data.</text>
</comment>
<dbReference type="GO" id="GO:0005886">
    <property type="term" value="C:plasma membrane"/>
    <property type="evidence" value="ECO:0007669"/>
    <property type="project" value="UniProtKB-SubCell"/>
</dbReference>
<evidence type="ECO:0000256" key="3">
    <source>
        <dbReference type="ARBA" id="ARBA00022475"/>
    </source>
</evidence>
<dbReference type="EMBL" id="JABBPK010000001">
    <property type="protein sequence ID" value="NMO79277.1"/>
    <property type="molecule type" value="Genomic_DNA"/>
</dbReference>
<evidence type="ECO:0000256" key="6">
    <source>
        <dbReference type="ARBA" id="ARBA00023136"/>
    </source>
</evidence>
<evidence type="ECO:0000256" key="5">
    <source>
        <dbReference type="ARBA" id="ARBA00022944"/>
    </source>
</evidence>
<accession>A0A7Y0PNN2</accession>
<evidence type="ECO:0000313" key="8">
    <source>
        <dbReference type="Proteomes" id="UP000588491"/>
    </source>
</evidence>
<dbReference type="PANTHER" id="PTHR37316">
    <property type="entry name" value="TEICHOIC ACID GLYCEROL-PHOSPHATE PRIMASE"/>
    <property type="match status" value="1"/>
</dbReference>
<keyword evidence="6" id="KW-0472">Membrane</keyword>
<dbReference type="InterPro" id="IPR007554">
    <property type="entry name" value="Glycerophosphate_synth"/>
</dbReference>
<dbReference type="SUPFAM" id="SSF53756">
    <property type="entry name" value="UDP-Glycosyltransferase/glycogen phosphorylase"/>
    <property type="match status" value="1"/>
</dbReference>
<name>A0A7Y0PNN2_9BACI</name>
<dbReference type="InterPro" id="IPR043148">
    <property type="entry name" value="TagF_C"/>
</dbReference>
<dbReference type="Proteomes" id="UP000588491">
    <property type="component" value="Unassembled WGS sequence"/>
</dbReference>
<keyword evidence="3" id="KW-1003">Cell membrane</keyword>
<evidence type="ECO:0000256" key="1">
    <source>
        <dbReference type="ARBA" id="ARBA00004202"/>
    </source>
</evidence>
<gene>
    <name evidence="7" type="ORF">HHU08_20190</name>
</gene>
<evidence type="ECO:0000256" key="4">
    <source>
        <dbReference type="ARBA" id="ARBA00022679"/>
    </source>
</evidence>
<evidence type="ECO:0000256" key="2">
    <source>
        <dbReference type="ARBA" id="ARBA00010488"/>
    </source>
</evidence>
<dbReference type="Gene3D" id="3.40.50.12580">
    <property type="match status" value="1"/>
</dbReference>
<comment type="similarity">
    <text evidence="2">Belongs to the CDP-glycerol glycerophosphotransferase family.</text>
</comment>
<reference evidence="7 8" key="1">
    <citation type="submission" date="2020-04" db="EMBL/GenBank/DDBJ databases">
        <title>Bacillus sp. UniB3 isolated from commercial digestive syrup.</title>
        <authorList>
            <person name="Thorat V."/>
            <person name="Kirdat K."/>
            <person name="Tiwarekar B."/>
            <person name="Yadav A."/>
        </authorList>
    </citation>
    <scope>NUCLEOTIDE SEQUENCE [LARGE SCALE GENOMIC DNA]</scope>
    <source>
        <strain evidence="7 8">UniB3</strain>
    </source>
</reference>
<proteinExistence type="inferred from homology"/>
<keyword evidence="5" id="KW-0777">Teichoic acid biosynthesis</keyword>